<dbReference type="GO" id="GO:0009279">
    <property type="term" value="C:cell outer membrane"/>
    <property type="evidence" value="ECO:0007669"/>
    <property type="project" value="UniProtKB-SubCell"/>
</dbReference>
<evidence type="ECO:0000256" key="1">
    <source>
        <dbReference type="ARBA" id="ARBA00004442"/>
    </source>
</evidence>
<organism evidence="8 9">
    <name type="scientific">Allotamlana fucoidanivorans</name>
    <dbReference type="NCBI Taxonomy" id="2583814"/>
    <lineage>
        <taxon>Bacteria</taxon>
        <taxon>Pseudomonadati</taxon>
        <taxon>Bacteroidota</taxon>
        <taxon>Flavobacteriia</taxon>
        <taxon>Flavobacteriales</taxon>
        <taxon>Flavobacteriaceae</taxon>
        <taxon>Allotamlana</taxon>
    </lineage>
</organism>
<evidence type="ECO:0000256" key="5">
    <source>
        <dbReference type="ARBA" id="ARBA00023237"/>
    </source>
</evidence>
<dbReference type="InterPro" id="IPR012944">
    <property type="entry name" value="SusD_RagB_dom"/>
</dbReference>
<name>A0A5C4SG56_9FLAO</name>
<keyword evidence="4" id="KW-0472">Membrane</keyword>
<dbReference type="SUPFAM" id="SSF48452">
    <property type="entry name" value="TPR-like"/>
    <property type="match status" value="1"/>
</dbReference>
<keyword evidence="5" id="KW-0998">Cell outer membrane</keyword>
<dbReference type="Pfam" id="PF07980">
    <property type="entry name" value="SusD_RagB"/>
    <property type="match status" value="1"/>
</dbReference>
<comment type="caution">
    <text evidence="8">The sequence shown here is derived from an EMBL/GenBank/DDBJ whole genome shotgun (WGS) entry which is preliminary data.</text>
</comment>
<dbReference type="OrthoDB" id="5694214at2"/>
<reference evidence="8 9" key="1">
    <citation type="submission" date="2019-05" db="EMBL/GenBank/DDBJ databases">
        <title>Tamlana fucoidanivorans sp. nov., isolated from the surface of algae collected from Fujian province in China.</title>
        <authorList>
            <person name="Li J."/>
        </authorList>
    </citation>
    <scope>NUCLEOTIDE SEQUENCE [LARGE SCALE GENOMIC DNA]</scope>
    <source>
        <strain evidence="8 9">CW2-9</strain>
    </source>
</reference>
<gene>
    <name evidence="8" type="ORF">FGF67_13775</name>
</gene>
<proteinExistence type="inferred from homology"/>
<dbReference type="AlphaFoldDB" id="A0A5C4SG56"/>
<dbReference type="RefSeq" id="WP_139698342.1">
    <property type="nucleotide sequence ID" value="NZ_CP074074.1"/>
</dbReference>
<dbReference type="Proteomes" id="UP000308713">
    <property type="component" value="Unassembled WGS sequence"/>
</dbReference>
<evidence type="ECO:0000259" key="6">
    <source>
        <dbReference type="Pfam" id="PF07980"/>
    </source>
</evidence>
<evidence type="ECO:0000256" key="3">
    <source>
        <dbReference type="ARBA" id="ARBA00022729"/>
    </source>
</evidence>
<dbReference type="CDD" id="cd08977">
    <property type="entry name" value="SusD"/>
    <property type="match status" value="1"/>
</dbReference>
<dbReference type="EMBL" id="VDCS01000013">
    <property type="protein sequence ID" value="TNJ42558.1"/>
    <property type="molecule type" value="Genomic_DNA"/>
</dbReference>
<evidence type="ECO:0000313" key="9">
    <source>
        <dbReference type="Proteomes" id="UP000308713"/>
    </source>
</evidence>
<evidence type="ECO:0000256" key="2">
    <source>
        <dbReference type="ARBA" id="ARBA00006275"/>
    </source>
</evidence>
<evidence type="ECO:0000313" key="8">
    <source>
        <dbReference type="EMBL" id="TNJ42558.1"/>
    </source>
</evidence>
<comment type="similarity">
    <text evidence="2">Belongs to the SusD family.</text>
</comment>
<protein>
    <submittedName>
        <fullName evidence="8">RagB/SusD family nutrient uptake outer membrane protein</fullName>
    </submittedName>
</protein>
<evidence type="ECO:0000256" key="4">
    <source>
        <dbReference type="ARBA" id="ARBA00023136"/>
    </source>
</evidence>
<dbReference type="Pfam" id="PF14322">
    <property type="entry name" value="SusD-like_3"/>
    <property type="match status" value="1"/>
</dbReference>
<feature type="domain" description="RagB/SusD" evidence="6">
    <location>
        <begin position="340"/>
        <end position="457"/>
    </location>
</feature>
<dbReference type="InterPro" id="IPR033985">
    <property type="entry name" value="SusD-like_N"/>
</dbReference>
<keyword evidence="3" id="KW-0732">Signal</keyword>
<dbReference type="InterPro" id="IPR011990">
    <property type="entry name" value="TPR-like_helical_dom_sf"/>
</dbReference>
<accession>A0A5C4SG56</accession>
<keyword evidence="9" id="KW-1185">Reference proteome</keyword>
<comment type="subcellular location">
    <subcellularLocation>
        <location evidence="1">Cell outer membrane</location>
    </subcellularLocation>
</comment>
<evidence type="ECO:0000259" key="7">
    <source>
        <dbReference type="Pfam" id="PF14322"/>
    </source>
</evidence>
<feature type="domain" description="SusD-like N-terminal" evidence="7">
    <location>
        <begin position="28"/>
        <end position="221"/>
    </location>
</feature>
<dbReference type="Gene3D" id="1.25.40.390">
    <property type="match status" value="1"/>
</dbReference>
<sequence>MKKYIYNITKAVTTVLLVFGAHSCGDAYLEEVQQYAIDSENYFNSEADYYSALVGAYDLLQSTYLNAILGEIASDNTLCGGESATDVIGWQQIDDMIHTPVNDNLRDLWNWMYAGVSRTNFILEFQDKTDFEGRIGLIAEARFLRAYYYFELVKWFGPVPLKETRFEIGDETIIPRSPVADVYALIEKDLKYAIENLTYTAPQVGRATKGSAQALLGKAYLFQEKFAEATSVLDNLIEMGPYDLVDDYEMLWEAEGENSVESVFEVQYTDIEGASFDCLQCSEGNVAIGFSGIRNYSGPLFSSGFSFNVPTQESYDAFPNDDLRKDIAILDIVAWAAQEGAEYKEGYEHTGYFNRKYIPRKRSEDAAGDLNLTNPGNYRAIRFADVLLMAAEAYNRGGINDTKAQEYVNRVRRRAYGVDDNSKDIATTGTNLTADIARERRLELMGEGHRFFDLVRTGEGTKIPGFTPNKNEVFPIPIEEIQFANGNWDQNANY</sequence>